<accession>A0ABR1MB56</accession>
<proteinExistence type="predicted"/>
<dbReference type="RefSeq" id="XP_066659706.1">
    <property type="nucleotide sequence ID" value="XM_066794476.1"/>
</dbReference>
<protein>
    <submittedName>
        <fullName evidence="2">Uncharacterized protein</fullName>
    </submittedName>
</protein>
<evidence type="ECO:0000313" key="2">
    <source>
        <dbReference type="EMBL" id="KAK7544471.1"/>
    </source>
</evidence>
<keyword evidence="3" id="KW-1185">Reference proteome</keyword>
<feature type="region of interest" description="Disordered" evidence="1">
    <location>
        <begin position="239"/>
        <end position="270"/>
    </location>
</feature>
<sequence>MTVGSSWQAAARCEFADERYIPEQASNNMQLRNKNLPDHVARSFAKTFSPVLWKVVWMCCDAAFKEARGELVSFECQTRRSRLQRKKENLPGSWQQQQQDLDGGECDCSRNLDFRSSAAAAAVPTSSVKVVVVGTADAICYSCFASTWTGRGSQDREGWLSGVLVEREGLPRFATGMQVVSADVDSVFSPFETAWSALEMRGRLSVCVRVYLLFLSSFPLPRWLAGLCFWFNISGGPPSDHSGRGNPAATSSQQKRTVRSKSAHNRRLQT</sequence>
<dbReference type="EMBL" id="JBBPEH010000001">
    <property type="protein sequence ID" value="KAK7544471.1"/>
    <property type="molecule type" value="Genomic_DNA"/>
</dbReference>
<feature type="compositionally biased region" description="Basic residues" evidence="1">
    <location>
        <begin position="256"/>
        <end position="270"/>
    </location>
</feature>
<evidence type="ECO:0000313" key="3">
    <source>
        <dbReference type="Proteomes" id="UP001360953"/>
    </source>
</evidence>
<organism evidence="2 3">
    <name type="scientific">Phyllosticta citribraziliensis</name>
    <dbReference type="NCBI Taxonomy" id="989973"/>
    <lineage>
        <taxon>Eukaryota</taxon>
        <taxon>Fungi</taxon>
        <taxon>Dikarya</taxon>
        <taxon>Ascomycota</taxon>
        <taxon>Pezizomycotina</taxon>
        <taxon>Dothideomycetes</taxon>
        <taxon>Dothideomycetes incertae sedis</taxon>
        <taxon>Botryosphaeriales</taxon>
        <taxon>Phyllostictaceae</taxon>
        <taxon>Phyllosticta</taxon>
    </lineage>
</organism>
<dbReference type="GeneID" id="92027382"/>
<comment type="caution">
    <text evidence="2">The sequence shown here is derived from an EMBL/GenBank/DDBJ whole genome shotgun (WGS) entry which is preliminary data.</text>
</comment>
<gene>
    <name evidence="2" type="ORF">J3D65DRAFT_20823</name>
</gene>
<dbReference type="Proteomes" id="UP001360953">
    <property type="component" value="Unassembled WGS sequence"/>
</dbReference>
<evidence type="ECO:0000256" key="1">
    <source>
        <dbReference type="SAM" id="MobiDB-lite"/>
    </source>
</evidence>
<name>A0ABR1MB56_9PEZI</name>
<reference evidence="2 3" key="1">
    <citation type="submission" date="2024-04" db="EMBL/GenBank/DDBJ databases">
        <title>Phyllosticta paracitricarpa is synonymous to the EU quarantine fungus P. citricarpa based on phylogenomic analyses.</title>
        <authorList>
            <consortium name="Lawrence Berkeley National Laboratory"/>
            <person name="Van ingen-buijs V.A."/>
            <person name="Van westerhoven A.C."/>
            <person name="Haridas S."/>
            <person name="Skiadas P."/>
            <person name="Martin F."/>
            <person name="Groenewald J.Z."/>
            <person name="Crous P.W."/>
            <person name="Seidl M.F."/>
        </authorList>
    </citation>
    <scope>NUCLEOTIDE SEQUENCE [LARGE SCALE GENOMIC DNA]</scope>
    <source>
        <strain evidence="2 3">CPC 17464</strain>
    </source>
</reference>